<dbReference type="OrthoDB" id="3259161at2"/>
<reference evidence="2 3" key="1">
    <citation type="submission" date="2019-03" db="EMBL/GenBank/DDBJ databases">
        <title>Genomics of glacier-inhabiting Cryobacterium strains.</title>
        <authorList>
            <person name="Liu Q."/>
            <person name="Xin Y.-H."/>
        </authorList>
    </citation>
    <scope>NUCLEOTIDE SEQUENCE [LARGE SCALE GENOMIC DNA]</scope>
    <source>
        <strain evidence="2 3">CGMCC 1.4292</strain>
    </source>
</reference>
<evidence type="ECO:0000313" key="2">
    <source>
        <dbReference type="EMBL" id="TFD78450.1"/>
    </source>
</evidence>
<dbReference type="Proteomes" id="UP000298218">
    <property type="component" value="Unassembled WGS sequence"/>
</dbReference>
<comment type="caution">
    <text evidence="2">The sequence shown here is derived from an EMBL/GenBank/DDBJ whole genome shotgun (WGS) entry which is preliminary data.</text>
</comment>
<feature type="domain" description="DUF1023" evidence="1">
    <location>
        <begin position="215"/>
        <end position="383"/>
    </location>
</feature>
<gene>
    <name evidence="2" type="ORF">E3T53_09660</name>
</gene>
<organism evidence="2 3">
    <name type="scientific">Cryobacterium psychrophilum</name>
    <dbReference type="NCBI Taxonomy" id="41988"/>
    <lineage>
        <taxon>Bacteria</taxon>
        <taxon>Bacillati</taxon>
        <taxon>Actinomycetota</taxon>
        <taxon>Actinomycetes</taxon>
        <taxon>Micrococcales</taxon>
        <taxon>Microbacteriaceae</taxon>
        <taxon>Cryobacterium</taxon>
    </lineage>
</organism>
<dbReference type="SUPFAM" id="SSF53474">
    <property type="entry name" value="alpha/beta-Hydrolases"/>
    <property type="match status" value="1"/>
</dbReference>
<evidence type="ECO:0000259" key="1">
    <source>
        <dbReference type="Pfam" id="PF06259"/>
    </source>
</evidence>
<dbReference type="AlphaFoldDB" id="A0A4Y8KT11"/>
<accession>A0A4Y8KT11</accession>
<keyword evidence="3" id="KW-1185">Reference proteome</keyword>
<name>A0A4Y8KT11_9MICO</name>
<proteinExistence type="predicted"/>
<protein>
    <recommendedName>
        <fullName evidence="1">DUF1023 domain-containing protein</fullName>
    </recommendedName>
</protein>
<evidence type="ECO:0000313" key="3">
    <source>
        <dbReference type="Proteomes" id="UP000298218"/>
    </source>
</evidence>
<dbReference type="EMBL" id="SOHQ01000028">
    <property type="protein sequence ID" value="TFD78450.1"/>
    <property type="molecule type" value="Genomic_DNA"/>
</dbReference>
<dbReference type="InterPro" id="IPR029058">
    <property type="entry name" value="AB_hydrolase_fold"/>
</dbReference>
<sequence length="455" mass="47475">MVAVVISLALGGTRDSSVAPELVQVTPMDNATTLLPAQTLASDLWVGPRSEPLWLQLPSPSGTSVDIDGTARASRSTSGMAVLEGLARLTPAELSAFAASNPTAVDTILAAPPAASAVTRWWTGLDDAARHDLQGDLPQLVGNLDGIPLVARGQANARYLGEAVKTATARLTGQSGRSLSASLNRELSVMAQVQQALLPPCGSPPRTLVLLDLTKGGRAAIALGNPDTADFVSYLVPGMNYGVKEQLVNWSNTADDLYAEQVSVLRERAISTHTATPSVATIAWIGYETPSVFNVGGLDRAEAGADFLVDSWQGIRSTRAGQEPFLSVFAHSYGSLVSLEALARGSVQVDALVLVGSPGSAIQSIDRLNVANGNVYVGEADWDPAVNSGFFGSDPGSASYGAHTLDVDGGVDRQNGRTLNKSWGHNDYFTRGSESLHNMAVIGTDQAARATNASE</sequence>
<dbReference type="InterPro" id="IPR010427">
    <property type="entry name" value="DUF1023"/>
</dbReference>
<dbReference type="Pfam" id="PF06259">
    <property type="entry name" value="Abhydrolase_8"/>
    <property type="match status" value="1"/>
</dbReference>
<dbReference type="RefSeq" id="WP_134174361.1">
    <property type="nucleotide sequence ID" value="NZ_SODI01000001.1"/>
</dbReference>